<dbReference type="InterPro" id="IPR005225">
    <property type="entry name" value="Small_GTP-bd"/>
</dbReference>
<feature type="domain" description="G" evidence="7">
    <location>
        <begin position="228"/>
        <end position="333"/>
    </location>
</feature>
<keyword evidence="6" id="KW-0963">Cytoplasm</keyword>
<dbReference type="InterPro" id="IPR027417">
    <property type="entry name" value="P-loop_NTPase"/>
</dbReference>
<dbReference type="HAMAP" id="MF_00379">
    <property type="entry name" value="GTPase_MnmE"/>
    <property type="match status" value="1"/>
</dbReference>
<evidence type="ECO:0000256" key="5">
    <source>
        <dbReference type="ARBA" id="ARBA00023134"/>
    </source>
</evidence>
<comment type="similarity">
    <text evidence="1 6">Belongs to the TRAFAC class TrmE-Era-EngA-EngB-Septin-like GTPase superfamily. TrmE GTPase family.</text>
</comment>
<dbReference type="AlphaFoldDB" id="A0A7W5DYV1"/>
<dbReference type="GO" id="GO:0003924">
    <property type="term" value="F:GTPase activity"/>
    <property type="evidence" value="ECO:0007669"/>
    <property type="project" value="UniProtKB-UniRule"/>
</dbReference>
<dbReference type="InterPro" id="IPR027368">
    <property type="entry name" value="MnmE_dom2"/>
</dbReference>
<feature type="binding site" evidence="6">
    <location>
        <position position="90"/>
    </location>
    <ligand>
        <name>(6S)-5-formyl-5,6,7,8-tetrahydrofolate</name>
        <dbReference type="ChEBI" id="CHEBI:57457"/>
    </ligand>
</feature>
<dbReference type="GO" id="GO:0046872">
    <property type="term" value="F:metal ion binding"/>
    <property type="evidence" value="ECO:0007669"/>
    <property type="project" value="UniProtKB-KW"/>
</dbReference>
<reference evidence="10 11" key="1">
    <citation type="submission" date="2020-08" db="EMBL/GenBank/DDBJ databases">
        <title>Genomic Encyclopedia of Type Strains, Phase III (KMG-III): the genomes of soil and plant-associated and newly described type strains.</title>
        <authorList>
            <person name="Whitman W."/>
        </authorList>
    </citation>
    <scope>NUCLEOTIDE SEQUENCE [LARGE SCALE GENOMIC DNA]</scope>
    <source>
        <strain evidence="10 11">CECT 8075</strain>
    </source>
</reference>
<evidence type="ECO:0000313" key="10">
    <source>
        <dbReference type="EMBL" id="MBB3207030.1"/>
    </source>
</evidence>
<feature type="binding site" evidence="6">
    <location>
        <position position="129"/>
    </location>
    <ligand>
        <name>(6S)-5-formyl-5,6,7,8-tetrahydrofolate</name>
        <dbReference type="ChEBI" id="CHEBI:57457"/>
    </ligand>
</feature>
<dbReference type="SUPFAM" id="SSF116878">
    <property type="entry name" value="TrmE connector domain"/>
    <property type="match status" value="1"/>
</dbReference>
<sequence>MADINGFTLDDTIVAVASPLSPAPRGIVRMSGEGVIKILRRTNLIATDWSDRRTQRFASRLDLDDLLGAIEVDVMLWPTSRSYTGQPSAELHLIGSLPILDAVVDRLIAAGGRAARAGEFTMRSFLAGRLDLPQAEAVLGVIDAEDPSTLNQALSQLAGNLSRPLQTVRGELLNLLADVEAGLDFVDEDIEFIEDSDLIDRLGGLSDLLTLASDQLRERSASSSSLEIVLRGLPNAGKSCLLNALTQTESAIVTEQAGTTRDSISVSFEVEGYAVRVTDTAGIEWRAANDPDAEVLEKAQWQAIEAASRADLCLWCIDVSEGQPVTALESLQGFAADAHSHKKSIENWVLLTKTDLVSGSPEWAEALRPKVAKMFHVSALTGGGMNELRNQIVGMAERVDATEVGSVIGTAARCRGSLMGAIEAINQAVDATRMQAGHELVATEIRTAAGLIGDVTGEVYTDDLLDRVFSRFCIGK</sequence>
<keyword evidence="5 6" id="KW-0342">GTP-binding</keyword>
<evidence type="ECO:0000259" key="8">
    <source>
        <dbReference type="Pfam" id="PF10396"/>
    </source>
</evidence>
<evidence type="ECO:0000256" key="3">
    <source>
        <dbReference type="ARBA" id="ARBA00022741"/>
    </source>
</evidence>
<keyword evidence="6 10" id="KW-0378">Hydrolase</keyword>
<feature type="binding site" evidence="6">
    <location>
        <position position="239"/>
    </location>
    <ligand>
        <name>Mg(2+)</name>
        <dbReference type="ChEBI" id="CHEBI:18420"/>
    </ligand>
</feature>
<evidence type="ECO:0000313" key="11">
    <source>
        <dbReference type="Proteomes" id="UP000536179"/>
    </source>
</evidence>
<comment type="cofactor">
    <cofactor evidence="6">
        <name>K(+)</name>
        <dbReference type="ChEBI" id="CHEBI:29103"/>
    </cofactor>
    <text evidence="6">Binds 1 potassium ion per subunit.</text>
</comment>
<dbReference type="PANTHER" id="PTHR42714:SF2">
    <property type="entry name" value="TRNA MODIFICATION GTPASE GTPBP3, MITOCHONDRIAL"/>
    <property type="match status" value="1"/>
</dbReference>
<dbReference type="CDD" id="cd04164">
    <property type="entry name" value="trmE"/>
    <property type="match status" value="1"/>
</dbReference>
<dbReference type="Gene3D" id="3.40.50.300">
    <property type="entry name" value="P-loop containing nucleotide triphosphate hydrolases"/>
    <property type="match status" value="1"/>
</dbReference>
<dbReference type="GO" id="GO:0005525">
    <property type="term" value="F:GTP binding"/>
    <property type="evidence" value="ECO:0007669"/>
    <property type="project" value="UniProtKB-UniRule"/>
</dbReference>
<proteinExistence type="inferred from homology"/>
<dbReference type="Gene3D" id="1.20.120.430">
    <property type="entry name" value="tRNA modification GTPase MnmE domain 2"/>
    <property type="match status" value="1"/>
</dbReference>
<dbReference type="InterPro" id="IPR018948">
    <property type="entry name" value="GTP-bd_TrmE_N"/>
</dbReference>
<feature type="domain" description="MnmE helical" evidence="9">
    <location>
        <begin position="132"/>
        <end position="473"/>
    </location>
</feature>
<dbReference type="EC" id="3.6.-.-" evidence="6"/>
<comment type="subcellular location">
    <subcellularLocation>
        <location evidence="6">Cytoplasm</location>
    </subcellularLocation>
</comment>
<dbReference type="InterPro" id="IPR004520">
    <property type="entry name" value="GTPase_MnmE"/>
</dbReference>
<feature type="binding site" evidence="6">
    <location>
        <position position="476"/>
    </location>
    <ligand>
        <name>(6S)-5-formyl-5,6,7,8-tetrahydrofolate</name>
        <dbReference type="ChEBI" id="CHEBI:57457"/>
    </ligand>
</feature>
<dbReference type="InterPro" id="IPR025867">
    <property type="entry name" value="MnmE_helical"/>
</dbReference>
<evidence type="ECO:0000256" key="1">
    <source>
        <dbReference type="ARBA" id="ARBA00011043"/>
    </source>
</evidence>
<dbReference type="InterPro" id="IPR027266">
    <property type="entry name" value="TrmE/GcvT-like"/>
</dbReference>
<keyword evidence="6" id="KW-0479">Metal-binding</keyword>
<comment type="function">
    <text evidence="6">Exhibits a very high intrinsic GTPase hydrolysis rate. Involved in the addition of a carboxymethylaminomethyl (cmnm) group at the wobble position (U34) of certain tRNAs, forming tRNA-cmnm(5)s(2)U34.</text>
</comment>
<dbReference type="PANTHER" id="PTHR42714">
    <property type="entry name" value="TRNA MODIFICATION GTPASE GTPBP3"/>
    <property type="match status" value="1"/>
</dbReference>
<keyword evidence="11" id="KW-1185">Reference proteome</keyword>
<dbReference type="GO" id="GO:0005829">
    <property type="term" value="C:cytosol"/>
    <property type="evidence" value="ECO:0007669"/>
    <property type="project" value="TreeGrafter"/>
</dbReference>
<evidence type="ECO:0000256" key="6">
    <source>
        <dbReference type="HAMAP-Rule" id="MF_00379"/>
    </source>
</evidence>
<name>A0A7W5DYV1_9BACT</name>
<evidence type="ECO:0000256" key="2">
    <source>
        <dbReference type="ARBA" id="ARBA00022694"/>
    </source>
</evidence>
<dbReference type="Pfam" id="PF01926">
    <property type="entry name" value="MMR_HSR1"/>
    <property type="match status" value="1"/>
</dbReference>
<protein>
    <recommendedName>
        <fullName evidence="6">tRNA modification GTPase MnmE</fullName>
        <ecNumber evidence="6">3.6.-.-</ecNumber>
    </recommendedName>
</protein>
<keyword evidence="2 6" id="KW-0819">tRNA processing</keyword>
<evidence type="ECO:0000259" key="9">
    <source>
        <dbReference type="Pfam" id="PF12631"/>
    </source>
</evidence>
<dbReference type="Gene3D" id="3.30.1360.120">
    <property type="entry name" value="Probable tRNA modification gtpase trme, domain 1"/>
    <property type="match status" value="1"/>
</dbReference>
<keyword evidence="3 6" id="KW-0547">Nucleotide-binding</keyword>
<dbReference type="EMBL" id="JACHXU010000008">
    <property type="protein sequence ID" value="MBB3207030.1"/>
    <property type="molecule type" value="Genomic_DNA"/>
</dbReference>
<dbReference type="Proteomes" id="UP000536179">
    <property type="component" value="Unassembled WGS sequence"/>
</dbReference>
<dbReference type="RefSeq" id="WP_184305413.1">
    <property type="nucleotide sequence ID" value="NZ_JACHXU010000008.1"/>
</dbReference>
<feature type="binding site" evidence="6">
    <location>
        <begin position="279"/>
        <end position="282"/>
    </location>
    <ligand>
        <name>GTP</name>
        <dbReference type="ChEBI" id="CHEBI:37565"/>
    </ligand>
</feature>
<comment type="subunit">
    <text evidence="6">Homodimer. Heterotetramer of two MnmE and two MnmG subunits.</text>
</comment>
<feature type="binding site" evidence="6">
    <location>
        <position position="29"/>
    </location>
    <ligand>
        <name>(6S)-5-formyl-5,6,7,8-tetrahydrofolate</name>
        <dbReference type="ChEBI" id="CHEBI:57457"/>
    </ligand>
</feature>
<keyword evidence="4 6" id="KW-0630">Potassium</keyword>
<evidence type="ECO:0000259" key="7">
    <source>
        <dbReference type="Pfam" id="PF01926"/>
    </source>
</evidence>
<comment type="caution">
    <text evidence="10">The sequence shown here is derived from an EMBL/GenBank/DDBJ whole genome shotgun (WGS) entry which is preliminary data.</text>
</comment>
<dbReference type="GO" id="GO:0002098">
    <property type="term" value="P:tRNA wobble uridine modification"/>
    <property type="evidence" value="ECO:0007669"/>
    <property type="project" value="TreeGrafter"/>
</dbReference>
<dbReference type="NCBIfam" id="TIGR00231">
    <property type="entry name" value="small_GTP"/>
    <property type="match status" value="1"/>
</dbReference>
<dbReference type="InterPro" id="IPR006073">
    <property type="entry name" value="GTP-bd"/>
</dbReference>
<dbReference type="InterPro" id="IPR031168">
    <property type="entry name" value="G_TrmE"/>
</dbReference>
<keyword evidence="6" id="KW-0460">Magnesium</keyword>
<comment type="caution">
    <text evidence="6">Lacks conserved residue(s) required for the propagation of feature annotation.</text>
</comment>
<evidence type="ECO:0000256" key="4">
    <source>
        <dbReference type="ARBA" id="ARBA00022958"/>
    </source>
</evidence>
<accession>A0A7W5DYV1</accession>
<feature type="domain" description="GTP-binding protein TrmE N-terminal" evidence="8">
    <location>
        <begin position="12"/>
        <end position="129"/>
    </location>
</feature>
<dbReference type="GO" id="GO:0030488">
    <property type="term" value="P:tRNA methylation"/>
    <property type="evidence" value="ECO:0007669"/>
    <property type="project" value="TreeGrafter"/>
</dbReference>
<dbReference type="SUPFAM" id="SSF103025">
    <property type="entry name" value="Folate-binding domain"/>
    <property type="match status" value="1"/>
</dbReference>
<feature type="binding site" evidence="6">
    <location>
        <begin position="254"/>
        <end position="260"/>
    </location>
    <ligand>
        <name>GTP</name>
        <dbReference type="ChEBI" id="CHEBI:37565"/>
    </ligand>
</feature>
<dbReference type="SUPFAM" id="SSF52540">
    <property type="entry name" value="P-loop containing nucleoside triphosphate hydrolases"/>
    <property type="match status" value="1"/>
</dbReference>
<dbReference type="Pfam" id="PF10396">
    <property type="entry name" value="TrmE_N"/>
    <property type="match status" value="1"/>
</dbReference>
<organism evidence="10 11">
    <name type="scientific">Aporhodopirellula rubra</name>
    <dbReference type="NCBI Taxonomy" id="980271"/>
    <lineage>
        <taxon>Bacteria</taxon>
        <taxon>Pseudomonadati</taxon>
        <taxon>Planctomycetota</taxon>
        <taxon>Planctomycetia</taxon>
        <taxon>Pirellulales</taxon>
        <taxon>Pirellulaceae</taxon>
        <taxon>Aporhodopirellula</taxon>
    </lineage>
</organism>
<feature type="binding site" evidence="6">
    <location>
        <position position="260"/>
    </location>
    <ligand>
        <name>Mg(2+)</name>
        <dbReference type="ChEBI" id="CHEBI:18420"/>
    </ligand>
</feature>
<gene>
    <name evidence="6" type="primary">mnmE</name>
    <name evidence="6" type="synonym">trmE</name>
    <name evidence="10" type="ORF">FHS27_002844</name>
</gene>
<dbReference type="Pfam" id="PF12631">
    <property type="entry name" value="MnmE_helical"/>
    <property type="match status" value="1"/>
</dbReference>